<feature type="region of interest" description="Disordered" evidence="4">
    <location>
        <begin position="1"/>
        <end position="29"/>
    </location>
</feature>
<evidence type="ECO:0000256" key="3">
    <source>
        <dbReference type="ARBA" id="ARBA00022801"/>
    </source>
</evidence>
<dbReference type="SUPFAM" id="SSF53474">
    <property type="entry name" value="alpha/beta-Hydrolases"/>
    <property type="match status" value="1"/>
</dbReference>
<dbReference type="GO" id="GO:0052689">
    <property type="term" value="F:carboxylic ester hydrolase activity"/>
    <property type="evidence" value="ECO:0007669"/>
    <property type="project" value="UniProtKB-KW"/>
</dbReference>
<protein>
    <recommendedName>
        <fullName evidence="5">4-O-methyl-glucuronoyl methylesterase-like domain-containing protein</fullName>
    </recommendedName>
</protein>
<keyword evidence="1" id="KW-0719">Serine esterase</keyword>
<dbReference type="InterPro" id="IPR054579">
    <property type="entry name" value="GCE-like_dom"/>
</dbReference>
<name>A0A0E9MZU1_9BACT</name>
<evidence type="ECO:0000256" key="4">
    <source>
        <dbReference type="SAM" id="MobiDB-lite"/>
    </source>
</evidence>
<gene>
    <name evidence="6" type="ORF">FPE01S_01_16600</name>
</gene>
<evidence type="ECO:0000256" key="2">
    <source>
        <dbReference type="ARBA" id="ARBA00022729"/>
    </source>
</evidence>
<dbReference type="OrthoDB" id="9809261at2"/>
<dbReference type="EMBL" id="BBWV01000001">
    <property type="protein sequence ID" value="GAO42645.1"/>
    <property type="molecule type" value="Genomic_DNA"/>
</dbReference>
<accession>A0A0E9MZU1</accession>
<feature type="domain" description="4-O-methyl-glucuronoyl methylesterase-like" evidence="5">
    <location>
        <begin position="201"/>
        <end position="358"/>
    </location>
</feature>
<reference evidence="6 7" key="1">
    <citation type="submission" date="2015-04" db="EMBL/GenBank/DDBJ databases">
        <title>Whole genome shotgun sequence of Flavihumibacter petaseus NBRC 106054.</title>
        <authorList>
            <person name="Miyazawa S."/>
            <person name="Hosoyama A."/>
            <person name="Hashimoto M."/>
            <person name="Noguchi M."/>
            <person name="Tsuchikane K."/>
            <person name="Ohji S."/>
            <person name="Yamazoe A."/>
            <person name="Ichikawa N."/>
            <person name="Kimura A."/>
            <person name="Fujita N."/>
        </authorList>
    </citation>
    <scope>NUCLEOTIDE SEQUENCE [LARGE SCALE GENOMIC DNA]</scope>
    <source>
        <strain evidence="6 7">NBRC 106054</strain>
    </source>
</reference>
<evidence type="ECO:0000256" key="1">
    <source>
        <dbReference type="ARBA" id="ARBA00022487"/>
    </source>
</evidence>
<dbReference type="InterPro" id="IPR029058">
    <property type="entry name" value="AB_hydrolase_fold"/>
</dbReference>
<dbReference type="AlphaFoldDB" id="A0A0E9MZU1"/>
<proteinExistence type="predicted"/>
<dbReference type="STRING" id="1220578.FPE01S_01_16600"/>
<comment type="caution">
    <text evidence="6">The sequence shown here is derived from an EMBL/GenBank/DDBJ whole genome shotgun (WGS) entry which is preliminary data.</text>
</comment>
<evidence type="ECO:0000259" key="5">
    <source>
        <dbReference type="Pfam" id="PF22244"/>
    </source>
</evidence>
<organism evidence="6 7">
    <name type="scientific">Flavihumibacter petaseus NBRC 106054</name>
    <dbReference type="NCBI Taxonomy" id="1220578"/>
    <lineage>
        <taxon>Bacteria</taxon>
        <taxon>Pseudomonadati</taxon>
        <taxon>Bacteroidota</taxon>
        <taxon>Chitinophagia</taxon>
        <taxon>Chitinophagales</taxon>
        <taxon>Chitinophagaceae</taxon>
        <taxon>Flavihumibacter</taxon>
    </lineage>
</organism>
<sequence length="415" mass="45461">MLSQLGITGLRPGPSGDPKAPNAANSDESRATAYDHLPDPLQFVNGARVTNQHQWQSRRKELIQLFDKEIYGVMPDNTPAVNWRIIKSTDSVIGGLPVIVQEITGHVDNSRCPRIDVNIEMTLVLPQKSAHPVPVIIHYGFRLPPGMQFPEQPSGEPALDWKEQCIRAGYGFIVLIPASYQADNGAGLRSGIIGLMNKGDYRKPGDWGTLRAWAWGASRVLDYLEKYPAVAADKVAIEGLSRYGKAALVTMAYDRRFSAGFIGSSGAGGGKILRRQFGEQVENLCSAAEYHWFAGNFIRYAGPLTPADLPVDAHELVALAAPRPIFIGVGNPAVEGNWIDAKGLYLAAVYASPVYDILHARGLVTPSRENLPPLGTLLDDGDIAFRQHFGGHTNLPNWSAFLVFVNKYWEKSKHQ</sequence>
<dbReference type="Gene3D" id="3.40.50.1820">
    <property type="entry name" value="alpha/beta hydrolase"/>
    <property type="match status" value="1"/>
</dbReference>
<evidence type="ECO:0000313" key="7">
    <source>
        <dbReference type="Proteomes" id="UP000033121"/>
    </source>
</evidence>
<evidence type="ECO:0000313" key="6">
    <source>
        <dbReference type="EMBL" id="GAO42645.1"/>
    </source>
</evidence>
<keyword evidence="3" id="KW-0378">Hydrolase</keyword>
<keyword evidence="2" id="KW-0732">Signal</keyword>
<dbReference type="Proteomes" id="UP000033121">
    <property type="component" value="Unassembled WGS sequence"/>
</dbReference>
<keyword evidence="7" id="KW-1185">Reference proteome</keyword>
<dbReference type="Pfam" id="PF22244">
    <property type="entry name" value="GCE_fung"/>
    <property type="match status" value="1"/>
</dbReference>